<reference evidence="4" key="1">
    <citation type="submission" date="2018-05" db="EMBL/GenBank/DDBJ databases">
        <authorList>
            <person name="Lanie J.A."/>
            <person name="Ng W.-L."/>
            <person name="Kazmierczak K.M."/>
            <person name="Andrzejewski T.M."/>
            <person name="Davidsen T.M."/>
            <person name="Wayne K.J."/>
            <person name="Tettelin H."/>
            <person name="Glass J.I."/>
            <person name="Rusch D."/>
            <person name="Podicherti R."/>
            <person name="Tsui H.-C.T."/>
            <person name="Winkler M.E."/>
        </authorList>
    </citation>
    <scope>NUCLEOTIDE SEQUENCE</scope>
</reference>
<keyword evidence="3" id="KW-0472">Membrane</keyword>
<evidence type="ECO:0000256" key="3">
    <source>
        <dbReference type="ARBA" id="ARBA00023136"/>
    </source>
</evidence>
<evidence type="ECO:0000256" key="2">
    <source>
        <dbReference type="ARBA" id="ARBA00022989"/>
    </source>
</evidence>
<organism evidence="4">
    <name type="scientific">marine metagenome</name>
    <dbReference type="NCBI Taxonomy" id="408172"/>
    <lineage>
        <taxon>unclassified sequences</taxon>
        <taxon>metagenomes</taxon>
        <taxon>ecological metagenomes</taxon>
    </lineage>
</organism>
<name>A0A382C0E6_9ZZZZ</name>
<keyword evidence="2" id="KW-1133">Transmembrane helix</keyword>
<dbReference type="GO" id="GO:0015293">
    <property type="term" value="F:symporter activity"/>
    <property type="evidence" value="ECO:0007669"/>
    <property type="project" value="InterPro"/>
</dbReference>
<proteinExistence type="predicted"/>
<dbReference type="EMBL" id="UINC01032229">
    <property type="protein sequence ID" value="SVB19546.1"/>
    <property type="molecule type" value="Genomic_DNA"/>
</dbReference>
<dbReference type="InterPro" id="IPR036458">
    <property type="entry name" value="Na:dicarbo_symporter_sf"/>
</dbReference>
<keyword evidence="1" id="KW-0812">Transmembrane</keyword>
<dbReference type="GO" id="GO:0016020">
    <property type="term" value="C:membrane"/>
    <property type="evidence" value="ECO:0007669"/>
    <property type="project" value="InterPro"/>
</dbReference>
<dbReference type="AlphaFoldDB" id="A0A382C0E6"/>
<dbReference type="Gene3D" id="1.10.3860.10">
    <property type="entry name" value="Sodium:dicarboxylate symporter"/>
    <property type="match status" value="1"/>
</dbReference>
<evidence type="ECO:0000313" key="4">
    <source>
        <dbReference type="EMBL" id="SVB19546.1"/>
    </source>
</evidence>
<gene>
    <name evidence="4" type="ORF">METZ01_LOCUS172400</name>
</gene>
<accession>A0A382C0E6</accession>
<evidence type="ECO:0000256" key="1">
    <source>
        <dbReference type="ARBA" id="ARBA00022692"/>
    </source>
</evidence>
<protein>
    <submittedName>
        <fullName evidence="4">Uncharacterized protein</fullName>
    </submittedName>
</protein>
<sequence length="30" mass="3192">MLRTTTNVTGDAAVCAIIAHSEKQLHPPSE</sequence>